<dbReference type="OrthoDB" id="9782842at2"/>
<name>A0A1D2YWU3_9BACI</name>
<evidence type="ECO:0000256" key="1">
    <source>
        <dbReference type="SAM" id="Phobius"/>
    </source>
</evidence>
<keyword evidence="1" id="KW-0472">Membrane</keyword>
<dbReference type="Proteomes" id="UP000243739">
    <property type="component" value="Unassembled WGS sequence"/>
</dbReference>
<dbReference type="AlphaFoldDB" id="A0A1D2YWU3"/>
<sequence length="206" mass="23830">MKCHETESIMHAYLDDDIDGYPYQEFLEHIKTCHKCKKHFEELKITERLLKQLPMVSTPPDFVQKLMQQLPQKESKTRIKRWLVKYPVVVAASIFLLLFSISLVTYMEQDNELKIVTTDQAKLIVKGNEVIVPEGKKIIGDLIIENGNLKINGEVKGNVTVINGDILMANASQVDGHTKQIDRLYEWIWYNLKNLWTKIPPYFIGG</sequence>
<dbReference type="EMBL" id="MIJF01000004">
    <property type="protein sequence ID" value="OEG00231.1"/>
    <property type="molecule type" value="Genomic_DNA"/>
</dbReference>
<reference evidence="3 4" key="1">
    <citation type="submission" date="2016-09" db="EMBL/GenBank/DDBJ databases">
        <title>Draft genome sequence for the type strain of Vulcanibacillus modesticaldus BR, a strictly anaerobic, moderately thermophilic, and nitrate-reducing bacterium from deep sea-hydrothermal vents of the Mid-Atlantic Ridge.</title>
        <authorList>
            <person name="Abin C.A."/>
            <person name="Hollibaugh J.T."/>
        </authorList>
    </citation>
    <scope>NUCLEOTIDE SEQUENCE [LARGE SCALE GENOMIC DNA]</scope>
    <source>
        <strain evidence="3 4">BR</strain>
    </source>
</reference>
<accession>A0A1D2YWU3</accession>
<evidence type="ECO:0000313" key="4">
    <source>
        <dbReference type="Proteomes" id="UP000243739"/>
    </source>
</evidence>
<feature type="transmembrane region" description="Helical" evidence="1">
    <location>
        <begin position="83"/>
        <end position="107"/>
    </location>
</feature>
<proteinExistence type="predicted"/>
<keyword evidence="1" id="KW-1133">Transmembrane helix</keyword>
<protein>
    <recommendedName>
        <fullName evidence="2">Putative zinc-finger domain-containing protein</fullName>
    </recommendedName>
</protein>
<dbReference type="InterPro" id="IPR027383">
    <property type="entry name" value="Znf_put"/>
</dbReference>
<feature type="domain" description="Putative zinc-finger" evidence="2">
    <location>
        <begin position="3"/>
        <end position="36"/>
    </location>
</feature>
<dbReference type="Pfam" id="PF13490">
    <property type="entry name" value="zf-HC2"/>
    <property type="match status" value="1"/>
</dbReference>
<evidence type="ECO:0000259" key="2">
    <source>
        <dbReference type="Pfam" id="PF13490"/>
    </source>
</evidence>
<evidence type="ECO:0000313" key="3">
    <source>
        <dbReference type="EMBL" id="OEG00231.1"/>
    </source>
</evidence>
<organism evidence="3 4">
    <name type="scientific">Vulcanibacillus modesticaldus</name>
    <dbReference type="NCBI Taxonomy" id="337097"/>
    <lineage>
        <taxon>Bacteria</taxon>
        <taxon>Bacillati</taxon>
        <taxon>Bacillota</taxon>
        <taxon>Bacilli</taxon>
        <taxon>Bacillales</taxon>
        <taxon>Bacillaceae</taxon>
        <taxon>Vulcanibacillus</taxon>
    </lineage>
</organism>
<gene>
    <name evidence="3" type="ORF">BHF71_05435</name>
</gene>
<dbReference type="STRING" id="337097.BHF71_05435"/>
<dbReference type="RefSeq" id="WP_069655868.1">
    <property type="nucleotide sequence ID" value="NZ_MIJF01000004.1"/>
</dbReference>
<keyword evidence="1" id="KW-0812">Transmembrane</keyword>
<keyword evidence="4" id="KW-1185">Reference proteome</keyword>
<comment type="caution">
    <text evidence="3">The sequence shown here is derived from an EMBL/GenBank/DDBJ whole genome shotgun (WGS) entry which is preliminary data.</text>
</comment>